<accession>A0A1G8T979</accession>
<evidence type="ECO:0000313" key="3">
    <source>
        <dbReference type="Proteomes" id="UP000199225"/>
    </source>
</evidence>
<dbReference type="EMBL" id="FNEV01000004">
    <property type="protein sequence ID" value="SDJ38001.1"/>
    <property type="molecule type" value="Genomic_DNA"/>
</dbReference>
<dbReference type="STRING" id="86666.SAMN04490247_1772"/>
<name>A0A1G8T979_9BACI</name>
<dbReference type="Proteomes" id="UP000199225">
    <property type="component" value="Unassembled WGS sequence"/>
</dbReference>
<reference evidence="3" key="1">
    <citation type="submission" date="2016-10" db="EMBL/GenBank/DDBJ databases">
        <authorList>
            <person name="Varghese N."/>
            <person name="Submissions S."/>
        </authorList>
    </citation>
    <scope>NUCLEOTIDE SEQUENCE [LARGE SCALE GENOMIC DNA]</scope>
    <source>
        <strain evidence="3">DSM 4771</strain>
    </source>
</reference>
<sequence length="200" mass="23098">MIQVETATLYPGPNQSVYYPRVRMWDKPMERFMNAEIVRETTRLIDEQTGAMPTKVVDMKGTFEVKNNQRNAFSVSLSNYTYHYHAAHGMTYLSSLTFDLVEKRKCRLGDLFKEGSDYTQVLSAIVEEQIAERQVPLLGDFPGVSPNQDFYVADKCLVLYFQLYEITPYVYGFPMFPISVYDLMPIIPENGMLARLAENR</sequence>
<dbReference type="InterPro" id="IPR021729">
    <property type="entry name" value="DUF3298"/>
</dbReference>
<dbReference type="Gene3D" id="3.90.640.20">
    <property type="entry name" value="Heat-shock cognate protein, ATPase"/>
    <property type="match status" value="1"/>
</dbReference>
<dbReference type="Pfam" id="PF11738">
    <property type="entry name" value="DUF3298"/>
    <property type="match status" value="1"/>
</dbReference>
<gene>
    <name evidence="2" type="ORF">SAMN04490247_1772</name>
</gene>
<dbReference type="InterPro" id="IPR037126">
    <property type="entry name" value="PdaC/RsiV-like_sf"/>
</dbReference>
<evidence type="ECO:0000313" key="2">
    <source>
        <dbReference type="EMBL" id="SDJ38001.1"/>
    </source>
</evidence>
<dbReference type="Gene3D" id="3.30.565.40">
    <property type="entry name" value="Fervidobacterium nodosum Rt17-B1 like"/>
    <property type="match status" value="1"/>
</dbReference>
<proteinExistence type="predicted"/>
<organism evidence="2 3">
    <name type="scientific">Salimicrobium halophilum</name>
    <dbReference type="NCBI Taxonomy" id="86666"/>
    <lineage>
        <taxon>Bacteria</taxon>
        <taxon>Bacillati</taxon>
        <taxon>Bacillota</taxon>
        <taxon>Bacilli</taxon>
        <taxon>Bacillales</taxon>
        <taxon>Bacillaceae</taxon>
        <taxon>Salimicrobium</taxon>
    </lineage>
</organism>
<keyword evidence="3" id="KW-1185">Reference proteome</keyword>
<dbReference type="AlphaFoldDB" id="A0A1G8T979"/>
<protein>
    <recommendedName>
        <fullName evidence="1">DUF3298 domain-containing protein</fullName>
    </recommendedName>
</protein>
<evidence type="ECO:0000259" key="1">
    <source>
        <dbReference type="Pfam" id="PF11738"/>
    </source>
</evidence>
<feature type="domain" description="DUF3298" evidence="1">
    <location>
        <begin position="110"/>
        <end position="179"/>
    </location>
</feature>